<dbReference type="Gene3D" id="3.30.930.10">
    <property type="entry name" value="Bira Bifunctional Protein, Domain 2"/>
    <property type="match status" value="1"/>
</dbReference>
<dbReference type="GO" id="GO:0016740">
    <property type="term" value="F:transferase activity"/>
    <property type="evidence" value="ECO:0007669"/>
    <property type="project" value="UniProtKB-ARBA"/>
</dbReference>
<dbReference type="Gene3D" id="2.30.30.100">
    <property type="match status" value="1"/>
</dbReference>
<dbReference type="PROSITE" id="PS51733">
    <property type="entry name" value="BPL_LPL_CATALYTIC"/>
    <property type="match status" value="1"/>
</dbReference>
<dbReference type="InterPro" id="IPR003142">
    <property type="entry name" value="BPL_C"/>
</dbReference>
<dbReference type="PANTHER" id="PTHR12835">
    <property type="entry name" value="BIOTIN PROTEIN LIGASE"/>
    <property type="match status" value="1"/>
</dbReference>
<evidence type="ECO:0000256" key="1">
    <source>
        <dbReference type="ARBA" id="ARBA00022598"/>
    </source>
</evidence>
<dbReference type="AlphaFoldDB" id="A0A6N2R1Z3"/>
<dbReference type="InterPro" id="IPR045864">
    <property type="entry name" value="aa-tRNA-synth_II/BPL/LPL"/>
</dbReference>
<protein>
    <recommendedName>
        <fullName evidence="5">biotin--[biotin carboxyl-carrier protein] ligase</fullName>
        <ecNumber evidence="5">6.3.4.15</ecNumber>
    </recommendedName>
</protein>
<dbReference type="RefSeq" id="WP_003022098.1">
    <property type="nucleotide sequence ID" value="NZ_CACRSY010000004.1"/>
</dbReference>
<accession>A0A6N2R1Z3</accession>
<dbReference type="NCBIfam" id="TIGR00121">
    <property type="entry name" value="birA_ligase"/>
    <property type="match status" value="1"/>
</dbReference>
<dbReference type="Pfam" id="PF02237">
    <property type="entry name" value="BPL_C"/>
    <property type="match status" value="1"/>
</dbReference>
<name>A0A6N2R1Z3_BLAHA</name>
<dbReference type="InterPro" id="IPR008988">
    <property type="entry name" value="Transcriptional_repressor_C"/>
</dbReference>
<feature type="domain" description="BPL/LPL catalytic" evidence="7">
    <location>
        <begin position="7"/>
        <end position="182"/>
    </location>
</feature>
<dbReference type="SUPFAM" id="SSF50037">
    <property type="entry name" value="C-terminal domain of transcriptional repressors"/>
    <property type="match status" value="1"/>
</dbReference>
<keyword evidence="3" id="KW-0067">ATP-binding</keyword>
<dbReference type="GO" id="GO:0005524">
    <property type="term" value="F:ATP binding"/>
    <property type="evidence" value="ECO:0007669"/>
    <property type="project" value="UniProtKB-KW"/>
</dbReference>
<dbReference type="InterPro" id="IPR004408">
    <property type="entry name" value="Biotin_CoA_COase_ligase"/>
</dbReference>
<dbReference type="GO" id="GO:0009249">
    <property type="term" value="P:protein lipoylation"/>
    <property type="evidence" value="ECO:0007669"/>
    <property type="project" value="UniProtKB-ARBA"/>
</dbReference>
<dbReference type="CDD" id="cd16442">
    <property type="entry name" value="BPL"/>
    <property type="match status" value="1"/>
</dbReference>
<organism evidence="8">
    <name type="scientific">Blautia hansenii</name>
    <name type="common">Ruminococcus hansenii</name>
    <dbReference type="NCBI Taxonomy" id="1322"/>
    <lineage>
        <taxon>Bacteria</taxon>
        <taxon>Bacillati</taxon>
        <taxon>Bacillota</taxon>
        <taxon>Clostridia</taxon>
        <taxon>Lachnospirales</taxon>
        <taxon>Lachnospiraceae</taxon>
        <taxon>Blautia</taxon>
    </lineage>
</organism>
<keyword evidence="2" id="KW-0547">Nucleotide-binding</keyword>
<dbReference type="SUPFAM" id="SSF55681">
    <property type="entry name" value="Class II aaRS and biotin synthetases"/>
    <property type="match status" value="1"/>
</dbReference>
<evidence type="ECO:0000256" key="2">
    <source>
        <dbReference type="ARBA" id="ARBA00022741"/>
    </source>
</evidence>
<dbReference type="EMBL" id="CACRSY010000004">
    <property type="protein sequence ID" value="VYS75043.1"/>
    <property type="molecule type" value="Genomic_DNA"/>
</dbReference>
<dbReference type="GO" id="GO:0004077">
    <property type="term" value="F:biotin--[biotin carboxyl-carrier protein] ligase activity"/>
    <property type="evidence" value="ECO:0007669"/>
    <property type="project" value="UniProtKB-EC"/>
</dbReference>
<dbReference type="EC" id="6.3.4.15" evidence="5"/>
<keyword evidence="4" id="KW-0092">Biotin</keyword>
<evidence type="ECO:0000256" key="3">
    <source>
        <dbReference type="ARBA" id="ARBA00022840"/>
    </source>
</evidence>
<dbReference type="PANTHER" id="PTHR12835:SF5">
    <property type="entry name" value="BIOTIN--PROTEIN LIGASE"/>
    <property type="match status" value="1"/>
</dbReference>
<reference evidence="8" key="1">
    <citation type="submission" date="2019-11" db="EMBL/GenBank/DDBJ databases">
        <authorList>
            <person name="Feng L."/>
        </authorList>
    </citation>
    <scope>NUCLEOTIDE SEQUENCE</scope>
    <source>
        <strain evidence="8">BhanseniiLFYP23</strain>
    </source>
</reference>
<proteinExistence type="predicted"/>
<gene>
    <name evidence="8" type="primary">birA_2</name>
    <name evidence="8" type="ORF">BHLFYP23_01409</name>
</gene>
<evidence type="ECO:0000256" key="6">
    <source>
        <dbReference type="SAM" id="Coils"/>
    </source>
</evidence>
<evidence type="ECO:0000256" key="5">
    <source>
        <dbReference type="ARBA" id="ARBA00024227"/>
    </source>
</evidence>
<evidence type="ECO:0000313" key="8">
    <source>
        <dbReference type="EMBL" id="VYS75043.1"/>
    </source>
</evidence>
<sequence>MEKIFWKESVDSTLTWAKEEAKKSVGKELDGALFVANEQTAGKGRLGRVWTSVPGENIYMTLLLMQPEVRAENASSLTLVMGLSVAEAVEEMAGIDAGIKWPNDIVLSKKKICGILTEMQMKEQKPDFIMIGVGINVNQKEFQEELRNKATSVFLETGKEMSREELVTKVTACFWKNYELFLKTQNLKALKEEYEKRLLNKNQQVRILEKGTETIGTARGITDTGELLVEDLQGKVRKVFSGEVSVRGLYSYV</sequence>
<evidence type="ECO:0000259" key="7">
    <source>
        <dbReference type="PROSITE" id="PS51733"/>
    </source>
</evidence>
<keyword evidence="6" id="KW-0175">Coiled coil</keyword>
<dbReference type="InterPro" id="IPR004143">
    <property type="entry name" value="BPL_LPL_catalytic"/>
</dbReference>
<dbReference type="Pfam" id="PF03099">
    <property type="entry name" value="BPL_LplA_LipB"/>
    <property type="match status" value="1"/>
</dbReference>
<evidence type="ECO:0000256" key="4">
    <source>
        <dbReference type="ARBA" id="ARBA00023267"/>
    </source>
</evidence>
<dbReference type="GO" id="GO:0005737">
    <property type="term" value="C:cytoplasm"/>
    <property type="evidence" value="ECO:0007669"/>
    <property type="project" value="TreeGrafter"/>
</dbReference>
<feature type="coiled-coil region" evidence="6">
    <location>
        <begin position="184"/>
        <end position="211"/>
    </location>
</feature>
<keyword evidence="1 8" id="KW-0436">Ligase</keyword>